<proteinExistence type="predicted"/>
<evidence type="ECO:0000313" key="2">
    <source>
        <dbReference type="WBParaSite" id="TREG1_74260.1"/>
    </source>
</evidence>
<evidence type="ECO:0008006" key="3">
    <source>
        <dbReference type="Google" id="ProtNLM"/>
    </source>
</evidence>
<evidence type="ECO:0000313" key="1">
    <source>
        <dbReference type="Proteomes" id="UP000050795"/>
    </source>
</evidence>
<dbReference type="Proteomes" id="UP000050795">
    <property type="component" value="Unassembled WGS sequence"/>
</dbReference>
<dbReference type="SUPFAM" id="SSF46689">
    <property type="entry name" value="Homeodomain-like"/>
    <property type="match status" value="1"/>
</dbReference>
<protein>
    <recommendedName>
        <fullName evidence="3">Myb-like domain-containing protein</fullName>
    </recommendedName>
</protein>
<dbReference type="AlphaFoldDB" id="A0AA85K8S5"/>
<dbReference type="WBParaSite" id="TREG1_74260.1">
    <property type="protein sequence ID" value="TREG1_74260.1"/>
    <property type="gene ID" value="TREG1_74260"/>
</dbReference>
<reference evidence="2" key="2">
    <citation type="submission" date="2023-11" db="UniProtKB">
        <authorList>
            <consortium name="WormBaseParasite"/>
        </authorList>
    </citation>
    <scope>IDENTIFICATION</scope>
</reference>
<accession>A0AA85K8S5</accession>
<sequence length="368" mass="42723">MNNFAKHLRFMMSSTSKRVYSWVDYCNKLRFYCDGVLKCFPLFDMTLLTSEEESRNMEDSHELHPSLIRNEKVMFSELKKLIIHEMSRQDGDENATVPPYLLDSDSFNAVYKSACEKANITQIIQDIETDYQNKEVGKEIVQCQSEDVEKISVNLVNIQKHLLKLSSLFTTWYTLKALSNDELSDCENVVSTSTQNTEQQQSVTDVFELTTSTSDDEMIARPEETRSRKCKRLIGKKRLNEFCGTPKTPSPSTPAPEEENRKYIIHIESEGTTSLRLPWKIEESIALWHGVMHNPGAKNWSQIWRQSFRHSKRSQVNLKDRWRVISTNETIKNTIRRAYSQWRAQFTNNTGSPKKSIHLPVPIIVRDT</sequence>
<organism evidence="1 2">
    <name type="scientific">Trichobilharzia regenti</name>
    <name type="common">Nasal bird schistosome</name>
    <dbReference type="NCBI Taxonomy" id="157069"/>
    <lineage>
        <taxon>Eukaryota</taxon>
        <taxon>Metazoa</taxon>
        <taxon>Spiralia</taxon>
        <taxon>Lophotrochozoa</taxon>
        <taxon>Platyhelminthes</taxon>
        <taxon>Trematoda</taxon>
        <taxon>Digenea</taxon>
        <taxon>Strigeidida</taxon>
        <taxon>Schistosomatoidea</taxon>
        <taxon>Schistosomatidae</taxon>
        <taxon>Trichobilharzia</taxon>
    </lineage>
</organism>
<name>A0AA85K8S5_TRIRE</name>
<dbReference type="InterPro" id="IPR009057">
    <property type="entry name" value="Homeodomain-like_sf"/>
</dbReference>
<keyword evidence="1" id="KW-1185">Reference proteome</keyword>
<reference evidence="1" key="1">
    <citation type="submission" date="2022-06" db="EMBL/GenBank/DDBJ databases">
        <authorList>
            <person name="Berger JAMES D."/>
            <person name="Berger JAMES D."/>
        </authorList>
    </citation>
    <scope>NUCLEOTIDE SEQUENCE [LARGE SCALE GENOMIC DNA]</scope>
</reference>
<dbReference type="Gene3D" id="1.10.246.220">
    <property type="match status" value="1"/>
</dbReference>
<dbReference type="CDD" id="cd11660">
    <property type="entry name" value="SANT_TRF"/>
    <property type="match status" value="1"/>
</dbReference>